<gene>
    <name evidence="8" type="ORF">mRhiFer1_008701</name>
</gene>
<name>A0A7J7TQ90_RHIFE</name>
<dbReference type="InterPro" id="IPR008280">
    <property type="entry name" value="Tub_FtsZ_C"/>
</dbReference>
<evidence type="ECO:0000313" key="8">
    <source>
        <dbReference type="EMBL" id="KAF6302964.1"/>
    </source>
</evidence>
<sequence>MGKCDPCHGKYMARCLLHCGDMVPKDVNAATATIKTKRIIQFVDWCPTGFKVDINYQPPTVAKAQRAVYTLRNITAGAEAWACLDHKFDLIYAECAFVHWYMGDSVDEGEFSEAREDMAALEKIMRVLMWILLKEKVRKKEKNTKVNVTNVLLLWEAYSVLSIEKLWSDQFICI</sequence>
<dbReference type="Gene3D" id="3.30.1330.20">
    <property type="entry name" value="Tubulin/FtsZ, C-terminal domain"/>
    <property type="match status" value="1"/>
</dbReference>
<dbReference type="InterPro" id="IPR018316">
    <property type="entry name" value="Tubulin/FtsZ_2-layer-sand-dom"/>
</dbReference>
<accession>A0A7J7TQ90</accession>
<feature type="domain" description="Tubulin/FtsZ 2-layer sandwich" evidence="7">
    <location>
        <begin position="1"/>
        <end position="84"/>
    </location>
</feature>
<dbReference type="Pfam" id="PF03953">
    <property type="entry name" value="Tubulin_C"/>
    <property type="match status" value="1"/>
</dbReference>
<dbReference type="InterPro" id="IPR000217">
    <property type="entry name" value="Tubulin"/>
</dbReference>
<comment type="caution">
    <text evidence="8">The sequence shown here is derived from an EMBL/GenBank/DDBJ whole genome shotgun (WGS) entry which is preliminary data.</text>
</comment>
<evidence type="ECO:0000256" key="6">
    <source>
        <dbReference type="ARBA" id="ARBA00049117"/>
    </source>
</evidence>
<comment type="similarity">
    <text evidence="1">Belongs to the tubulin family.</text>
</comment>
<keyword evidence="5" id="KW-0342">GTP-binding</keyword>
<evidence type="ECO:0000256" key="5">
    <source>
        <dbReference type="ARBA" id="ARBA00023134"/>
    </source>
</evidence>
<evidence type="ECO:0000256" key="2">
    <source>
        <dbReference type="ARBA" id="ARBA00022701"/>
    </source>
</evidence>
<organism evidence="8 9">
    <name type="scientific">Rhinolophus ferrumequinum</name>
    <name type="common">Greater horseshoe bat</name>
    <dbReference type="NCBI Taxonomy" id="59479"/>
    <lineage>
        <taxon>Eukaryota</taxon>
        <taxon>Metazoa</taxon>
        <taxon>Chordata</taxon>
        <taxon>Craniata</taxon>
        <taxon>Vertebrata</taxon>
        <taxon>Euteleostomi</taxon>
        <taxon>Mammalia</taxon>
        <taxon>Eutheria</taxon>
        <taxon>Laurasiatheria</taxon>
        <taxon>Chiroptera</taxon>
        <taxon>Yinpterochiroptera</taxon>
        <taxon>Rhinolophoidea</taxon>
        <taxon>Rhinolophidae</taxon>
        <taxon>Rhinolophinae</taxon>
        <taxon>Rhinolophus</taxon>
    </lineage>
</organism>
<dbReference type="PANTHER" id="PTHR11588">
    <property type="entry name" value="TUBULIN"/>
    <property type="match status" value="1"/>
</dbReference>
<dbReference type="InterPro" id="IPR002452">
    <property type="entry name" value="Alpha_tubulin"/>
</dbReference>
<dbReference type="Gene3D" id="1.10.287.600">
    <property type="entry name" value="Helix hairpin bin"/>
    <property type="match status" value="1"/>
</dbReference>
<dbReference type="EMBL" id="JACAGC010000018">
    <property type="protein sequence ID" value="KAF6302964.1"/>
    <property type="molecule type" value="Genomic_DNA"/>
</dbReference>
<evidence type="ECO:0000313" key="9">
    <source>
        <dbReference type="Proteomes" id="UP000585614"/>
    </source>
</evidence>
<dbReference type="GO" id="GO:0005525">
    <property type="term" value="F:GTP binding"/>
    <property type="evidence" value="ECO:0007669"/>
    <property type="project" value="UniProtKB-KW"/>
</dbReference>
<dbReference type="GO" id="GO:0005874">
    <property type="term" value="C:microtubule"/>
    <property type="evidence" value="ECO:0007669"/>
    <property type="project" value="UniProtKB-KW"/>
</dbReference>
<dbReference type="SUPFAM" id="SSF55307">
    <property type="entry name" value="Tubulin C-terminal domain-like"/>
    <property type="match status" value="1"/>
</dbReference>
<evidence type="ECO:0000256" key="1">
    <source>
        <dbReference type="ARBA" id="ARBA00009636"/>
    </source>
</evidence>
<keyword evidence="3" id="KW-0547">Nucleotide-binding</keyword>
<keyword evidence="4" id="KW-0378">Hydrolase</keyword>
<comment type="catalytic activity">
    <reaction evidence="6">
        <text>GTP + H2O = GDP + phosphate + H(+)</text>
        <dbReference type="Rhea" id="RHEA:19669"/>
        <dbReference type="ChEBI" id="CHEBI:15377"/>
        <dbReference type="ChEBI" id="CHEBI:15378"/>
        <dbReference type="ChEBI" id="CHEBI:37565"/>
        <dbReference type="ChEBI" id="CHEBI:43474"/>
        <dbReference type="ChEBI" id="CHEBI:58189"/>
    </reaction>
    <physiologicalReaction direction="left-to-right" evidence="6">
        <dbReference type="Rhea" id="RHEA:19670"/>
    </physiologicalReaction>
</comment>
<evidence type="ECO:0000259" key="7">
    <source>
        <dbReference type="Pfam" id="PF03953"/>
    </source>
</evidence>
<dbReference type="GO" id="GO:0007017">
    <property type="term" value="P:microtubule-based process"/>
    <property type="evidence" value="ECO:0007669"/>
    <property type="project" value="InterPro"/>
</dbReference>
<dbReference type="AlphaFoldDB" id="A0A7J7TQ90"/>
<dbReference type="InterPro" id="IPR023123">
    <property type="entry name" value="Tubulin_C"/>
</dbReference>
<evidence type="ECO:0000256" key="4">
    <source>
        <dbReference type="ARBA" id="ARBA00022801"/>
    </source>
</evidence>
<dbReference type="GO" id="GO:0005200">
    <property type="term" value="F:structural constituent of cytoskeleton"/>
    <property type="evidence" value="ECO:0007669"/>
    <property type="project" value="InterPro"/>
</dbReference>
<dbReference type="PRINTS" id="PR01162">
    <property type="entry name" value="ALPHATUBULIN"/>
</dbReference>
<reference evidence="8 9" key="1">
    <citation type="journal article" date="2020" name="Nature">
        <title>Six reference-quality genomes reveal evolution of bat adaptations.</title>
        <authorList>
            <person name="Jebb D."/>
            <person name="Huang Z."/>
            <person name="Pippel M."/>
            <person name="Hughes G.M."/>
            <person name="Lavrichenko K."/>
            <person name="Devanna P."/>
            <person name="Winkler S."/>
            <person name="Jermiin L.S."/>
            <person name="Skirmuntt E.C."/>
            <person name="Katzourakis A."/>
            <person name="Burkitt-Gray L."/>
            <person name="Ray D.A."/>
            <person name="Sullivan K.A.M."/>
            <person name="Roscito J.G."/>
            <person name="Kirilenko B.M."/>
            <person name="Davalos L.M."/>
            <person name="Corthals A.P."/>
            <person name="Power M.L."/>
            <person name="Jones G."/>
            <person name="Ransome R.D."/>
            <person name="Dechmann D.K.N."/>
            <person name="Locatelli A.G."/>
            <person name="Puechmaille S.J."/>
            <person name="Fedrigo O."/>
            <person name="Jarvis E.D."/>
            <person name="Hiller M."/>
            <person name="Vernes S.C."/>
            <person name="Myers E.W."/>
            <person name="Teeling E.C."/>
        </authorList>
    </citation>
    <scope>NUCLEOTIDE SEQUENCE [LARGE SCALE GENOMIC DNA]</scope>
    <source>
        <strain evidence="8">MRhiFer1</strain>
        <tissue evidence="8">Lung</tissue>
    </source>
</reference>
<evidence type="ECO:0000256" key="3">
    <source>
        <dbReference type="ARBA" id="ARBA00022741"/>
    </source>
</evidence>
<dbReference type="GO" id="GO:0016787">
    <property type="term" value="F:hydrolase activity"/>
    <property type="evidence" value="ECO:0007669"/>
    <property type="project" value="UniProtKB-KW"/>
</dbReference>
<dbReference type="InterPro" id="IPR037103">
    <property type="entry name" value="Tubulin/FtsZ-like_C"/>
</dbReference>
<keyword evidence="2" id="KW-0493">Microtubule</keyword>
<dbReference type="Proteomes" id="UP000585614">
    <property type="component" value="Unassembled WGS sequence"/>
</dbReference>
<protein>
    <recommendedName>
        <fullName evidence="7">Tubulin/FtsZ 2-layer sandwich domain-containing protein</fullName>
    </recommendedName>
</protein>
<proteinExistence type="inferred from homology"/>